<evidence type="ECO:0000256" key="3">
    <source>
        <dbReference type="ARBA" id="ARBA00022801"/>
    </source>
</evidence>
<evidence type="ECO:0000313" key="6">
    <source>
        <dbReference type="EMBL" id="SHF21828.1"/>
    </source>
</evidence>
<evidence type="ECO:0000256" key="2">
    <source>
        <dbReference type="ARBA" id="ARBA00013064"/>
    </source>
</evidence>
<proteinExistence type="inferred from homology"/>
<comment type="catalytic activity">
    <reaction evidence="5">
        <text>O-phospho-L-tyrosyl-[protein] + H2O = L-tyrosyl-[protein] + phosphate</text>
        <dbReference type="Rhea" id="RHEA:10684"/>
        <dbReference type="Rhea" id="RHEA-COMP:10136"/>
        <dbReference type="Rhea" id="RHEA-COMP:20101"/>
        <dbReference type="ChEBI" id="CHEBI:15377"/>
        <dbReference type="ChEBI" id="CHEBI:43474"/>
        <dbReference type="ChEBI" id="CHEBI:46858"/>
        <dbReference type="ChEBI" id="CHEBI:61978"/>
        <dbReference type="EC" id="3.1.3.48"/>
    </reaction>
</comment>
<organism evidence="6 7">
    <name type="scientific">Alkalibacter saccharofermentans DSM 14828</name>
    <dbReference type="NCBI Taxonomy" id="1120975"/>
    <lineage>
        <taxon>Bacteria</taxon>
        <taxon>Bacillati</taxon>
        <taxon>Bacillota</taxon>
        <taxon>Clostridia</taxon>
        <taxon>Eubacteriales</taxon>
        <taxon>Eubacteriaceae</taxon>
        <taxon>Alkalibacter</taxon>
    </lineage>
</organism>
<dbReference type="PANTHER" id="PTHR39181">
    <property type="entry name" value="TYROSINE-PROTEIN PHOSPHATASE YWQE"/>
    <property type="match status" value="1"/>
</dbReference>
<dbReference type="AlphaFoldDB" id="A0A1M4ZUX0"/>
<reference evidence="6 7" key="1">
    <citation type="submission" date="2016-11" db="EMBL/GenBank/DDBJ databases">
        <authorList>
            <person name="Jaros S."/>
            <person name="Januszkiewicz K."/>
            <person name="Wedrychowicz H."/>
        </authorList>
    </citation>
    <scope>NUCLEOTIDE SEQUENCE [LARGE SCALE GENOMIC DNA]</scope>
    <source>
        <strain evidence="6 7">DSM 14828</strain>
    </source>
</reference>
<sequence length="260" mass="28984">MIDIHSHMIYGADKGPKTLRDSLEMAKAAHHAGFTSVVCTPGYLEGSKNLNSLEENKIAFRDIRKALDNSNGAPELYLGSEIYYDLNTVEALEEKKALSLGGSKYVLVKIPSKRMHFPNLLNYVFELEIAGYSIILSNPERCDFILENPNHLASLIKRDVLIQMNLFSISGVYGNGVEKTVKTMLDHNMVHIAATDARSVRDYDDASKALKQLERHVGKDLLEELVFTNPKAIISNEILYPQDPLKVKKKGLLSLIKGIG</sequence>
<dbReference type="Pfam" id="PF19567">
    <property type="entry name" value="CpsB_CapC"/>
    <property type="match status" value="1"/>
</dbReference>
<evidence type="ECO:0000313" key="7">
    <source>
        <dbReference type="Proteomes" id="UP000184251"/>
    </source>
</evidence>
<gene>
    <name evidence="6" type="ORF">SAMN02746064_02149</name>
</gene>
<dbReference type="EC" id="3.1.3.48" evidence="2"/>
<dbReference type="PIRSF" id="PIRSF016557">
    <property type="entry name" value="Caps_synth_CpsB"/>
    <property type="match status" value="1"/>
</dbReference>
<evidence type="ECO:0000256" key="4">
    <source>
        <dbReference type="ARBA" id="ARBA00022912"/>
    </source>
</evidence>
<keyword evidence="7" id="KW-1185">Reference proteome</keyword>
<dbReference type="OrthoDB" id="9788539at2"/>
<dbReference type="Proteomes" id="UP000184251">
    <property type="component" value="Unassembled WGS sequence"/>
</dbReference>
<accession>A0A1M4ZUX0</accession>
<dbReference type="Gene3D" id="3.20.20.140">
    <property type="entry name" value="Metal-dependent hydrolases"/>
    <property type="match status" value="1"/>
</dbReference>
<evidence type="ECO:0000256" key="1">
    <source>
        <dbReference type="ARBA" id="ARBA00005750"/>
    </source>
</evidence>
<keyword evidence="3" id="KW-0378">Hydrolase</keyword>
<dbReference type="EMBL" id="FQTU01000020">
    <property type="protein sequence ID" value="SHF21828.1"/>
    <property type="molecule type" value="Genomic_DNA"/>
</dbReference>
<dbReference type="RefSeq" id="WP_073271991.1">
    <property type="nucleotide sequence ID" value="NZ_FQTU01000020.1"/>
</dbReference>
<name>A0A1M4ZUX0_9FIRM</name>
<comment type="similarity">
    <text evidence="1">Belongs to the metallo-dependent hydrolases superfamily. CpsB/CapC family.</text>
</comment>
<dbReference type="GO" id="GO:0030145">
    <property type="term" value="F:manganese ion binding"/>
    <property type="evidence" value="ECO:0007669"/>
    <property type="project" value="InterPro"/>
</dbReference>
<protein>
    <recommendedName>
        <fullName evidence="2">protein-tyrosine-phosphatase</fullName>
        <ecNumber evidence="2">3.1.3.48</ecNumber>
    </recommendedName>
</protein>
<dbReference type="InterPro" id="IPR016667">
    <property type="entry name" value="Caps_polysacc_synth_CpsB/CapC"/>
</dbReference>
<dbReference type="GO" id="GO:0004725">
    <property type="term" value="F:protein tyrosine phosphatase activity"/>
    <property type="evidence" value="ECO:0007669"/>
    <property type="project" value="UniProtKB-EC"/>
</dbReference>
<dbReference type="STRING" id="1120975.SAMN02746064_02149"/>
<dbReference type="PANTHER" id="PTHR39181:SF1">
    <property type="entry name" value="TYROSINE-PROTEIN PHOSPHATASE YWQE"/>
    <property type="match status" value="1"/>
</dbReference>
<evidence type="ECO:0000256" key="5">
    <source>
        <dbReference type="ARBA" id="ARBA00051722"/>
    </source>
</evidence>
<keyword evidence="4" id="KW-0904">Protein phosphatase</keyword>